<dbReference type="SUPFAM" id="SSF52980">
    <property type="entry name" value="Restriction endonuclease-like"/>
    <property type="match status" value="1"/>
</dbReference>
<organism evidence="2 3">
    <name type="scientific">Planktomarina temperata RCA23</name>
    <dbReference type="NCBI Taxonomy" id="666509"/>
    <lineage>
        <taxon>Bacteria</taxon>
        <taxon>Pseudomonadati</taxon>
        <taxon>Pseudomonadota</taxon>
        <taxon>Alphaproteobacteria</taxon>
        <taxon>Rhodobacterales</taxon>
        <taxon>Paracoccaceae</taxon>
        <taxon>Planktomarina</taxon>
    </lineage>
</organism>
<dbReference type="KEGG" id="ptp:RCA23_c21530"/>
<dbReference type="Proteomes" id="UP000028680">
    <property type="component" value="Chromosome"/>
</dbReference>
<dbReference type="EMBL" id="CP003984">
    <property type="protein sequence ID" value="AII87680.1"/>
    <property type="molecule type" value="Genomic_DNA"/>
</dbReference>
<proteinExistence type="inferred from homology"/>
<dbReference type="InterPro" id="IPR011856">
    <property type="entry name" value="tRNA_endonuc-like_dom_sf"/>
</dbReference>
<dbReference type="Gene3D" id="3.40.1350.10">
    <property type="match status" value="1"/>
</dbReference>
<evidence type="ECO:0000313" key="3">
    <source>
        <dbReference type="Proteomes" id="UP000028680"/>
    </source>
</evidence>
<comment type="similarity">
    <text evidence="1">Belongs to the UPF0102 family.</text>
</comment>
<gene>
    <name evidence="2" type="ORF">RCA23_c21530</name>
</gene>
<dbReference type="GO" id="GO:0003676">
    <property type="term" value="F:nucleic acid binding"/>
    <property type="evidence" value="ECO:0007669"/>
    <property type="project" value="InterPro"/>
</dbReference>
<dbReference type="PANTHER" id="PTHR34039:SF1">
    <property type="entry name" value="UPF0102 PROTEIN YRAN"/>
    <property type="match status" value="1"/>
</dbReference>
<protein>
    <submittedName>
        <fullName evidence="2">Uncharacterized protein</fullName>
    </submittedName>
</protein>
<accession>A0AAN0RKD7</accession>
<dbReference type="PANTHER" id="PTHR34039">
    <property type="entry name" value="UPF0102 PROTEIN YRAN"/>
    <property type="match status" value="1"/>
</dbReference>
<keyword evidence="3" id="KW-1185">Reference proteome</keyword>
<dbReference type="InterPro" id="IPR003509">
    <property type="entry name" value="UPF0102_YraN-like"/>
</dbReference>
<evidence type="ECO:0000256" key="1">
    <source>
        <dbReference type="ARBA" id="ARBA00006738"/>
    </source>
</evidence>
<dbReference type="InterPro" id="IPR011335">
    <property type="entry name" value="Restrct_endonuc-II-like"/>
</dbReference>
<sequence length="122" mass="13573">MFYKAAQGTTNHLAGLAAEHSVIAEYAGRAHHVLAHRWRGDAGEIDLIFADGDGLIFTEVKKSRSHDAARRNLSHRQQKRLYQAATEYLANTGRSLATEMRFDVALVDGQGHIQVMENAMIQ</sequence>
<reference evidence="2 3" key="1">
    <citation type="journal article" date="2014" name="ISME J.">
        <title>Adaptation of an abundant Roseobacter RCA organism to pelagic systems revealed by genomic and transcriptomic analyses.</title>
        <authorList>
            <person name="Voget S."/>
            <person name="Wemheuer B."/>
            <person name="Brinkhoff T."/>
            <person name="Vollmers J."/>
            <person name="Dietrich S."/>
            <person name="Giebel H.A."/>
            <person name="Beardsley C."/>
            <person name="Sardemann C."/>
            <person name="Bakenhus I."/>
            <person name="Billerbeck S."/>
            <person name="Daniel R."/>
            <person name="Simon M."/>
        </authorList>
    </citation>
    <scope>NUCLEOTIDE SEQUENCE [LARGE SCALE GENOMIC DNA]</scope>
    <source>
        <strain evidence="2 3">RCA23</strain>
    </source>
</reference>
<dbReference type="AlphaFoldDB" id="A0AAN0RKD7"/>
<name>A0AAN0RKD7_9RHOB</name>
<evidence type="ECO:0000313" key="2">
    <source>
        <dbReference type="EMBL" id="AII87680.1"/>
    </source>
</evidence>
<dbReference type="Pfam" id="PF02021">
    <property type="entry name" value="UPF0102"/>
    <property type="match status" value="1"/>
</dbReference>
<dbReference type="RefSeq" id="WP_044050358.1">
    <property type="nucleotide sequence ID" value="NZ_CP003984.1"/>
</dbReference>